<comment type="similarity">
    <text evidence="1">Belongs to the universal stress protein A family.</text>
</comment>
<dbReference type="OrthoDB" id="4867015at2"/>
<dbReference type="Gene3D" id="3.40.50.620">
    <property type="entry name" value="HUPs"/>
    <property type="match status" value="2"/>
</dbReference>
<protein>
    <submittedName>
        <fullName evidence="2">Stress-inducible protein</fullName>
    </submittedName>
</protein>
<accession>A0A1B1MNG3</accession>
<dbReference type="SUPFAM" id="SSF52402">
    <property type="entry name" value="Adenine nucleotide alpha hydrolases-like"/>
    <property type="match status" value="2"/>
</dbReference>
<dbReference type="KEGG" id="sls:SLINC_7921"/>
<evidence type="ECO:0000313" key="3">
    <source>
        <dbReference type="Proteomes" id="UP000092598"/>
    </source>
</evidence>
<name>A0A1B1MNG3_STRLN</name>
<evidence type="ECO:0000313" key="2">
    <source>
        <dbReference type="EMBL" id="ANS70145.1"/>
    </source>
</evidence>
<dbReference type="AlphaFoldDB" id="A0A1B1MNG3"/>
<dbReference type="PANTHER" id="PTHR46268">
    <property type="entry name" value="STRESS RESPONSE PROTEIN NHAX"/>
    <property type="match status" value="1"/>
</dbReference>
<keyword evidence="3" id="KW-1185">Reference proteome</keyword>
<dbReference type="RefSeq" id="WP_067443640.1">
    <property type="nucleotide sequence ID" value="NZ_CP016438.1"/>
</dbReference>
<gene>
    <name evidence="2" type="ORF">SLINC_7921</name>
</gene>
<organism evidence="2 3">
    <name type="scientific">Streptomyces lincolnensis</name>
    <dbReference type="NCBI Taxonomy" id="1915"/>
    <lineage>
        <taxon>Bacteria</taxon>
        <taxon>Bacillati</taxon>
        <taxon>Actinomycetota</taxon>
        <taxon>Actinomycetes</taxon>
        <taxon>Kitasatosporales</taxon>
        <taxon>Streptomycetaceae</taxon>
        <taxon>Streptomyces</taxon>
    </lineage>
</organism>
<dbReference type="EMBL" id="CP016438">
    <property type="protein sequence ID" value="ANS70145.1"/>
    <property type="molecule type" value="Genomic_DNA"/>
</dbReference>
<dbReference type="STRING" id="1915.SLINC_7921"/>
<evidence type="ECO:0000256" key="1">
    <source>
        <dbReference type="ARBA" id="ARBA00008791"/>
    </source>
</evidence>
<dbReference type="PATRIC" id="fig|1915.4.peg.8713"/>
<dbReference type="InterPro" id="IPR006016">
    <property type="entry name" value="UspA"/>
</dbReference>
<dbReference type="InterPro" id="IPR006015">
    <property type="entry name" value="Universal_stress_UspA"/>
</dbReference>
<proteinExistence type="inferred from homology"/>
<dbReference type="InterPro" id="IPR014729">
    <property type="entry name" value="Rossmann-like_a/b/a_fold"/>
</dbReference>
<dbReference type="Pfam" id="PF00582">
    <property type="entry name" value="Usp"/>
    <property type="match status" value="2"/>
</dbReference>
<dbReference type="PANTHER" id="PTHR46268:SF6">
    <property type="entry name" value="UNIVERSAL STRESS PROTEIN UP12"/>
    <property type="match status" value="1"/>
</dbReference>
<dbReference type="PRINTS" id="PR01438">
    <property type="entry name" value="UNVRSLSTRESS"/>
</dbReference>
<reference evidence="2 3" key="1">
    <citation type="submission" date="2016-07" db="EMBL/GenBank/DDBJ databases">
        <title>Enhancement of antibiotic productionsby engineered nitrateutilization in actinobacteria.</title>
        <authorList>
            <person name="Meng S.C."/>
        </authorList>
    </citation>
    <scope>NUCLEOTIDE SEQUENCE [LARGE SCALE GENOMIC DNA]</scope>
    <source>
        <strain evidence="2 3">NRRL 2936</strain>
    </source>
</reference>
<dbReference type="Proteomes" id="UP000092598">
    <property type="component" value="Chromosome"/>
</dbReference>
<sequence>MSRNVTAGLDGTPESLAAADWAAREALLRDLPLRLVHAWKWQPYTYAPLGGAALPAQGEDPERAWGERVLREAGTTLTRRHDGLRISTSEVAEEAVPALLAAAEQGDVLVLGSRGLGGVTGFLLGSVALAVVARADRPVVLVRAGESAESEHLPDATGTASTTTPYRDVVLGLDLKSPDDGMIEFAFDAAVRRSAALRVIHSWTLPPYYYGYGGALDPEFDAQVAAVAKRRLAGTLQPWREKFPGVRVTELAVTGGAGTRLVEASRDAALVVVGRKSRRGLVGSHIGPVTHGVLHHASAPVAVVPHD</sequence>